<dbReference type="Pfam" id="PF00246">
    <property type="entry name" value="Peptidase_M14"/>
    <property type="match status" value="1"/>
</dbReference>
<dbReference type="GO" id="GO:0008270">
    <property type="term" value="F:zinc ion binding"/>
    <property type="evidence" value="ECO:0007669"/>
    <property type="project" value="InterPro"/>
</dbReference>
<gene>
    <name evidence="3" type="ORF">SAMN02745887_00114</name>
</gene>
<dbReference type="GO" id="GO:0006508">
    <property type="term" value="P:proteolysis"/>
    <property type="evidence" value="ECO:0007669"/>
    <property type="project" value="InterPro"/>
</dbReference>
<dbReference type="EMBL" id="FPKR01000001">
    <property type="protein sequence ID" value="SFZ70229.1"/>
    <property type="molecule type" value="Genomic_DNA"/>
</dbReference>
<evidence type="ECO:0000256" key="1">
    <source>
        <dbReference type="ARBA" id="ARBA00005988"/>
    </source>
</evidence>
<accession>A0A1K2H3H4</accession>
<dbReference type="PROSITE" id="PS00132">
    <property type="entry name" value="CARBOXYPEPT_ZN_1"/>
    <property type="match status" value="1"/>
</dbReference>
<sequence>MLEPCPAPTAMRLPYDHLPELAQLERLIKLGAGRLHVRTVTGVELKSYHLPVQLLSLGSTDPAAPAVGFFGGVHGLERIGTQVLLAFIHNLLMRLQWDPLLEHQLSQVRLLFMPLVNPGGMLRRQRANPHGVDLMRNAPLDAHERPAWLLGGHRLGRWLPWYRGPAEAEMQAESAALCQVVEEELLSRPLSIALDCHSGFGLRDRIWFPLAGSRRPIDILGEIYTLKTLFDQAYPHHRYVFEPQSHQYLTHGDLWDHLYLQSRQHPERLFLPLTLEMGSWNWVKKNPRQLFSRLGMFNPVAPHRQQRTMRTHLAFMEFLTRLAASEQRWLAGRQRSARHRMDAMQLWYRNGC</sequence>
<evidence type="ECO:0000313" key="3">
    <source>
        <dbReference type="EMBL" id="SFZ70229.1"/>
    </source>
</evidence>
<evidence type="ECO:0000259" key="2">
    <source>
        <dbReference type="Pfam" id="PF00246"/>
    </source>
</evidence>
<dbReference type="InterPro" id="IPR000834">
    <property type="entry name" value="Peptidase_M14"/>
</dbReference>
<keyword evidence="3" id="KW-0645">Protease</keyword>
<protein>
    <submittedName>
        <fullName evidence="3">Zinc carboxypeptidase</fullName>
    </submittedName>
</protein>
<evidence type="ECO:0000313" key="4">
    <source>
        <dbReference type="Proteomes" id="UP000186513"/>
    </source>
</evidence>
<organism evidence="3 4">
    <name type="scientific">Chitinimonas taiwanensis DSM 18899</name>
    <dbReference type="NCBI Taxonomy" id="1121279"/>
    <lineage>
        <taxon>Bacteria</taxon>
        <taxon>Pseudomonadati</taxon>
        <taxon>Pseudomonadota</taxon>
        <taxon>Betaproteobacteria</taxon>
        <taxon>Neisseriales</taxon>
        <taxon>Chitinibacteraceae</taxon>
        <taxon>Chitinimonas</taxon>
    </lineage>
</organism>
<comment type="similarity">
    <text evidence="1">Belongs to the peptidase M14 family.</text>
</comment>
<dbReference type="Proteomes" id="UP000186513">
    <property type="component" value="Unassembled WGS sequence"/>
</dbReference>
<keyword evidence="3" id="KW-0121">Carboxypeptidase</keyword>
<dbReference type="AlphaFoldDB" id="A0A1K2H3H4"/>
<feature type="domain" description="Peptidase M14" evidence="2">
    <location>
        <begin position="54"/>
        <end position="199"/>
    </location>
</feature>
<dbReference type="Gene3D" id="3.40.630.10">
    <property type="entry name" value="Zn peptidases"/>
    <property type="match status" value="1"/>
</dbReference>
<keyword evidence="4" id="KW-1185">Reference proteome</keyword>
<dbReference type="SUPFAM" id="SSF53187">
    <property type="entry name" value="Zn-dependent exopeptidases"/>
    <property type="match status" value="1"/>
</dbReference>
<dbReference type="InterPro" id="IPR057246">
    <property type="entry name" value="CARBOXYPEPT_ZN_1"/>
</dbReference>
<reference evidence="3 4" key="1">
    <citation type="submission" date="2016-11" db="EMBL/GenBank/DDBJ databases">
        <authorList>
            <person name="Jaros S."/>
            <person name="Januszkiewicz K."/>
            <person name="Wedrychowicz H."/>
        </authorList>
    </citation>
    <scope>NUCLEOTIDE SEQUENCE [LARGE SCALE GENOMIC DNA]</scope>
    <source>
        <strain evidence="3 4">DSM 18899</strain>
    </source>
</reference>
<dbReference type="GO" id="GO:0004181">
    <property type="term" value="F:metallocarboxypeptidase activity"/>
    <property type="evidence" value="ECO:0007669"/>
    <property type="project" value="InterPro"/>
</dbReference>
<name>A0A1K2H3H4_9NEIS</name>
<keyword evidence="3" id="KW-0378">Hydrolase</keyword>
<proteinExistence type="inferred from homology"/>
<dbReference type="STRING" id="1121279.SAMN02745887_00114"/>